<accession>A0ABQ8THB7</accession>
<comment type="caution">
    <text evidence="3">The sequence shown here is derived from an EMBL/GenBank/DDBJ whole genome shotgun (WGS) entry which is preliminary data.</text>
</comment>
<dbReference type="EMBL" id="JAJSOF020000009">
    <property type="protein sequence ID" value="KAJ4445960.1"/>
    <property type="molecule type" value="Genomic_DNA"/>
</dbReference>
<feature type="domain" description="DUF4817" evidence="2">
    <location>
        <begin position="53"/>
        <end position="93"/>
    </location>
</feature>
<dbReference type="PANTHER" id="PTHR47027">
    <property type="entry name" value="REVERSE TRANSCRIPTASE DOMAIN-CONTAINING PROTEIN"/>
    <property type="match status" value="1"/>
</dbReference>
<name>A0ABQ8THB7_PERAM</name>
<evidence type="ECO:0000259" key="1">
    <source>
        <dbReference type="Pfam" id="PF00078"/>
    </source>
</evidence>
<protein>
    <recommendedName>
        <fullName evidence="5">Reverse transcriptase domain-containing protein</fullName>
    </recommendedName>
</protein>
<dbReference type="InterPro" id="IPR032135">
    <property type="entry name" value="DUF4817"/>
</dbReference>
<dbReference type="InterPro" id="IPR043502">
    <property type="entry name" value="DNA/RNA_pol_sf"/>
</dbReference>
<sequence>MAINRQQQKAIIIHPTIRMARNLNQAHQVDQEKRAINEPYIPYLSAKYNIPLFNCTQSIITVQRAFRRQYRGDPPTHQSILRWYRQLKDKGSLCKGKSSRRPGVSAENVERSLVAHKNQHVEQIAKWTFLTQLCGRFCESVSHTTAATFTGKRPRHQKRIFTQSIITVQRAFRRQYRGDPPTHQSILRWYRQLKDKGSLCKGKSSRRPGVSAENVERSLVAHKNQHILEKKWEYKGTVHQLFIDFKKAYDSVNREVLYNILVEFGILKKLVRLIKMCLNETYSRVRIGQILSDAFPIHCGLKQENALSPLLFNFALEYAIMKVQDNTEGLELNGLHQLLVYVDDVNMLGENPQTIRENMEILLETSKAISLEIGERILELLRAHISDHFLSIRPAIESAPPRT</sequence>
<evidence type="ECO:0000313" key="4">
    <source>
        <dbReference type="Proteomes" id="UP001148838"/>
    </source>
</evidence>
<dbReference type="PANTHER" id="PTHR47027:SF20">
    <property type="entry name" value="REVERSE TRANSCRIPTASE-LIKE PROTEIN WITH RNA-DIRECTED DNA POLYMERASE DOMAIN"/>
    <property type="match status" value="1"/>
</dbReference>
<dbReference type="InterPro" id="IPR000477">
    <property type="entry name" value="RT_dom"/>
</dbReference>
<organism evidence="3 4">
    <name type="scientific">Periplaneta americana</name>
    <name type="common">American cockroach</name>
    <name type="synonym">Blatta americana</name>
    <dbReference type="NCBI Taxonomy" id="6978"/>
    <lineage>
        <taxon>Eukaryota</taxon>
        <taxon>Metazoa</taxon>
        <taxon>Ecdysozoa</taxon>
        <taxon>Arthropoda</taxon>
        <taxon>Hexapoda</taxon>
        <taxon>Insecta</taxon>
        <taxon>Pterygota</taxon>
        <taxon>Neoptera</taxon>
        <taxon>Polyneoptera</taxon>
        <taxon>Dictyoptera</taxon>
        <taxon>Blattodea</taxon>
        <taxon>Blattoidea</taxon>
        <taxon>Blattidae</taxon>
        <taxon>Blattinae</taxon>
        <taxon>Periplaneta</taxon>
    </lineage>
</organism>
<dbReference type="Proteomes" id="UP001148838">
    <property type="component" value="Unassembled WGS sequence"/>
</dbReference>
<feature type="domain" description="DUF4817" evidence="2">
    <location>
        <begin position="163"/>
        <end position="199"/>
    </location>
</feature>
<feature type="domain" description="Reverse transcriptase" evidence="1">
    <location>
        <begin position="228"/>
        <end position="373"/>
    </location>
</feature>
<dbReference type="Pfam" id="PF16087">
    <property type="entry name" value="DUF4817"/>
    <property type="match status" value="2"/>
</dbReference>
<gene>
    <name evidence="3" type="ORF">ANN_12646</name>
</gene>
<dbReference type="SUPFAM" id="SSF56672">
    <property type="entry name" value="DNA/RNA polymerases"/>
    <property type="match status" value="1"/>
</dbReference>
<evidence type="ECO:0000259" key="2">
    <source>
        <dbReference type="Pfam" id="PF16087"/>
    </source>
</evidence>
<proteinExistence type="predicted"/>
<reference evidence="3 4" key="1">
    <citation type="journal article" date="2022" name="Allergy">
        <title>Genome assembly and annotation of Periplaneta americana reveal a comprehensive cockroach allergen profile.</title>
        <authorList>
            <person name="Wang L."/>
            <person name="Xiong Q."/>
            <person name="Saelim N."/>
            <person name="Wang L."/>
            <person name="Nong W."/>
            <person name="Wan A.T."/>
            <person name="Shi M."/>
            <person name="Liu X."/>
            <person name="Cao Q."/>
            <person name="Hui J.H.L."/>
            <person name="Sookrung N."/>
            <person name="Leung T.F."/>
            <person name="Tungtrongchitr A."/>
            <person name="Tsui S.K.W."/>
        </authorList>
    </citation>
    <scope>NUCLEOTIDE SEQUENCE [LARGE SCALE GENOMIC DNA]</scope>
    <source>
        <strain evidence="3">PWHHKU_190912</strain>
    </source>
</reference>
<evidence type="ECO:0008006" key="5">
    <source>
        <dbReference type="Google" id="ProtNLM"/>
    </source>
</evidence>
<evidence type="ECO:0000313" key="3">
    <source>
        <dbReference type="EMBL" id="KAJ4445960.1"/>
    </source>
</evidence>
<keyword evidence="4" id="KW-1185">Reference proteome</keyword>
<dbReference type="Pfam" id="PF00078">
    <property type="entry name" value="RVT_1"/>
    <property type="match status" value="1"/>
</dbReference>